<keyword evidence="2" id="KW-1185">Reference proteome</keyword>
<organism evidence="1 2">
    <name type="scientific">Vibrio vulnificus</name>
    <dbReference type="NCBI Taxonomy" id="672"/>
    <lineage>
        <taxon>Bacteria</taxon>
        <taxon>Pseudomonadati</taxon>
        <taxon>Pseudomonadota</taxon>
        <taxon>Gammaproteobacteria</taxon>
        <taxon>Vibrionales</taxon>
        <taxon>Vibrionaceae</taxon>
        <taxon>Vibrio</taxon>
    </lineage>
</organism>
<gene>
    <name evidence="1" type="ORF">AL548_007595</name>
</gene>
<evidence type="ECO:0000313" key="1">
    <source>
        <dbReference type="EMBL" id="PNM76029.1"/>
    </source>
</evidence>
<dbReference type="PIRSF" id="PIRSF024622">
    <property type="entry name" value="Tfp_FimT"/>
    <property type="match status" value="1"/>
</dbReference>
<protein>
    <submittedName>
        <fullName evidence="1">Twitching motility protein pilT</fullName>
    </submittedName>
</protein>
<evidence type="ECO:0000313" key="2">
    <source>
        <dbReference type="Proteomes" id="UP000054370"/>
    </source>
</evidence>
<dbReference type="InterPro" id="IPR016824">
    <property type="entry name" value="Tfp-pilus_assembly_FimT"/>
</dbReference>
<comment type="caution">
    <text evidence="1">The sequence shown here is derived from an EMBL/GenBank/DDBJ whole genome shotgun (WGS) entry which is preliminary data.</text>
</comment>
<dbReference type="RefSeq" id="WP_052171536.1">
    <property type="nucleotide sequence ID" value="NZ_LMXV01000010.1"/>
</dbReference>
<name>A0ABX4X2N1_VIBVL</name>
<dbReference type="InterPro" id="IPR012902">
    <property type="entry name" value="N_methyl_site"/>
</dbReference>
<dbReference type="EMBL" id="LOSH02000003">
    <property type="protein sequence ID" value="PNM76029.1"/>
    <property type="molecule type" value="Genomic_DNA"/>
</dbReference>
<dbReference type="SUPFAM" id="SSF54523">
    <property type="entry name" value="Pili subunits"/>
    <property type="match status" value="1"/>
</dbReference>
<dbReference type="Gene3D" id="3.30.700.10">
    <property type="entry name" value="Glycoprotein, Type 4 Pilin"/>
    <property type="match status" value="1"/>
</dbReference>
<dbReference type="NCBIfam" id="TIGR02532">
    <property type="entry name" value="IV_pilin_GFxxxE"/>
    <property type="match status" value="1"/>
</dbReference>
<dbReference type="Pfam" id="PF07963">
    <property type="entry name" value="N_methyl"/>
    <property type="match status" value="1"/>
</dbReference>
<reference evidence="1" key="1">
    <citation type="submission" date="2017-12" db="EMBL/GenBank/DDBJ databases">
        <title>FDA dAtabase for Regulatory Grade micrObial Sequences (FDA-ARGOS): Supporting development and validation of Infectious Disease Dx tests.</title>
        <authorList>
            <person name="Hoffmann M."/>
            <person name="Allard M."/>
            <person name="Evans P."/>
            <person name="Brown E."/>
            <person name="Tallon L.J."/>
            <person name="Sadzewicz L."/>
            <person name="Sengamalay N."/>
            <person name="Ott S."/>
            <person name="Godinez A."/>
            <person name="Nagaraj S."/>
            <person name="Vavikolanu K."/>
            <person name="Aluvathingal J."/>
            <person name="Nadendla S."/>
            <person name="Hobson J."/>
            <person name="Sichtig H."/>
        </authorList>
    </citation>
    <scope>NUCLEOTIDE SEQUENCE [LARGE SCALE GENOMIC DNA]</scope>
    <source>
        <strain evidence="1">FDAARGOS_118</strain>
    </source>
</reference>
<accession>A0ABX4X2N1</accession>
<dbReference type="InterPro" id="IPR045584">
    <property type="entry name" value="Pilin-like"/>
</dbReference>
<dbReference type="Proteomes" id="UP000054370">
    <property type="component" value="Unassembled WGS sequence"/>
</dbReference>
<sequence length="177" mass="19867">MNRGFTLIELLLTIGILSILLAYTVPSFSSLLKSSRVNTTQDELLGFSSLARSEAVFRNVPIFIHFRELSNANIEERCIVLSLSNTISDCATDVLYVLNGRVFEGLTLEHVYPDNVIKIDRVNGRPLLDHSTFDSEGYSELLKFFAENSKKISMKMHITGRVSFCGVDGDWYSTKSC</sequence>
<proteinExistence type="predicted"/>